<dbReference type="GO" id="GO:0030915">
    <property type="term" value="C:Smc5-Smc6 complex"/>
    <property type="evidence" value="ECO:0007669"/>
    <property type="project" value="UniProtKB-UniRule"/>
</dbReference>
<feature type="region of interest" description="Disordered" evidence="8">
    <location>
        <begin position="240"/>
        <end position="259"/>
    </location>
</feature>
<evidence type="ECO:0000256" key="5">
    <source>
        <dbReference type="ARBA" id="ARBA00023204"/>
    </source>
</evidence>
<comment type="subunit">
    <text evidence="7">Component of the SMC5-SMC6 complex.</text>
</comment>
<feature type="compositionally biased region" description="Basic and acidic residues" evidence="8">
    <location>
        <begin position="75"/>
        <end position="84"/>
    </location>
</feature>
<accession>A0A0D6EJN7</accession>
<keyword evidence="5 7" id="KW-0234">DNA repair</keyword>
<evidence type="ECO:0000313" key="11">
    <source>
        <dbReference type="EMBL" id="CEQ40169.1"/>
    </source>
</evidence>
<feature type="compositionally biased region" description="Basic and acidic residues" evidence="8">
    <location>
        <begin position="249"/>
        <end position="259"/>
    </location>
</feature>
<evidence type="ECO:0000313" key="12">
    <source>
        <dbReference type="Proteomes" id="UP000243876"/>
    </source>
</evidence>
<comment type="subcellular location">
    <subcellularLocation>
        <location evidence="1 7">Nucleus</location>
    </subcellularLocation>
</comment>
<dbReference type="PANTHER" id="PTHR16140">
    <property type="entry name" value="NON-STRUCTURAL MAINTENANCE OF CHROMOSOMES ELEMENT 4"/>
    <property type="match status" value="1"/>
</dbReference>
<dbReference type="AlphaFoldDB" id="A0A0D6EJN7"/>
<reference evidence="12" key="1">
    <citation type="submission" date="2015-02" db="EMBL/GenBank/DDBJ databases">
        <authorList>
            <person name="Gon?alves P."/>
        </authorList>
    </citation>
    <scope>NUCLEOTIDE SEQUENCE [LARGE SCALE GENOMIC DNA]</scope>
</reference>
<evidence type="ECO:0000256" key="1">
    <source>
        <dbReference type="ARBA" id="ARBA00004123"/>
    </source>
</evidence>
<dbReference type="InterPro" id="IPR027786">
    <property type="entry name" value="Nse4/EID"/>
</dbReference>
<evidence type="ECO:0000256" key="3">
    <source>
        <dbReference type="ARBA" id="ARBA00022763"/>
    </source>
</evidence>
<comment type="similarity">
    <text evidence="2 7">Belongs to the NSE4 family.</text>
</comment>
<keyword evidence="4 7" id="KW-0233">DNA recombination</keyword>
<dbReference type="GO" id="GO:0006310">
    <property type="term" value="P:DNA recombination"/>
    <property type="evidence" value="ECO:0007669"/>
    <property type="project" value="UniProtKB-UniRule"/>
</dbReference>
<feature type="compositionally biased region" description="Acidic residues" evidence="8">
    <location>
        <begin position="24"/>
        <end position="34"/>
    </location>
</feature>
<name>A0A0D6EJN7_SPOSA</name>
<feature type="domain" description="Nse4/EID protein Nse3/MAGE-binding" evidence="10">
    <location>
        <begin position="134"/>
        <end position="196"/>
    </location>
</feature>
<gene>
    <name evidence="11" type="primary">SPOSA6832_01750</name>
</gene>
<feature type="region of interest" description="Disordered" evidence="8">
    <location>
        <begin position="177"/>
        <end position="199"/>
    </location>
</feature>
<dbReference type="Pfam" id="PF15412">
    <property type="entry name" value="Nse4-Nse3_bdg"/>
    <property type="match status" value="1"/>
</dbReference>
<proteinExistence type="inferred from homology"/>
<dbReference type="PANTHER" id="PTHR16140:SF0">
    <property type="entry name" value="NON-STRUCTURAL MAINTENANCE OF CHROMOSOMES ELEMENT 4"/>
    <property type="match status" value="1"/>
</dbReference>
<evidence type="ECO:0000256" key="2">
    <source>
        <dbReference type="ARBA" id="ARBA00008997"/>
    </source>
</evidence>
<keyword evidence="12" id="KW-1185">Reference proteome</keyword>
<feature type="compositionally biased region" description="Polar residues" evidence="8">
    <location>
        <begin position="1"/>
        <end position="10"/>
    </location>
</feature>
<dbReference type="GO" id="GO:0006281">
    <property type="term" value="P:DNA repair"/>
    <property type="evidence" value="ECO:0007669"/>
    <property type="project" value="UniProtKB-UniRule"/>
</dbReference>
<evidence type="ECO:0000256" key="6">
    <source>
        <dbReference type="ARBA" id="ARBA00023242"/>
    </source>
</evidence>
<dbReference type="EMBL" id="CENE01000005">
    <property type="protein sequence ID" value="CEQ40169.1"/>
    <property type="molecule type" value="Genomic_DNA"/>
</dbReference>
<feature type="region of interest" description="Disordered" evidence="8">
    <location>
        <begin position="1"/>
        <end position="84"/>
    </location>
</feature>
<evidence type="ECO:0000259" key="9">
    <source>
        <dbReference type="Pfam" id="PF08743"/>
    </source>
</evidence>
<feature type="domain" description="Non-structural maintenance of chromosome element 4 C-terminal" evidence="9">
    <location>
        <begin position="294"/>
        <end position="388"/>
    </location>
</feature>
<sequence>MSSPPTNGGSNRYKGKQRAHDTDATFDQDQDEDMRDASQPNGTGASGEDEDENEQMEGLSSDEDDDEETRLRKRETREQVEKRQLRAKYRMLQSQVEDRRGDLANTTVDDLSHQVTRANQLFSKVQAPAEAVLDSRVLIATSEAGALKARQLKIDAEAFDIDEFLVRLTKFMGGTVGGRAAGRTRKRAANADESEDELDEEGAARSLAWGKVGKVLSGESKRPAVLEHMYGPLQLEIKEKKQRTQRAKQKIDESERMRPEELHAEDVAKNENETGKVTARIARHLQEIAGATGIPYLKFIVNPHSFPQTVENMFYFSFLVREQKVALEVDDNEDSEWYGDMIAYMVDPESAAQIVKDGSMPKHQVVLELTQEVWQAAIEAYDIRESMIPTRQAFVPPTATGKHKW</sequence>
<dbReference type="Pfam" id="PF08743">
    <property type="entry name" value="Nse4_C"/>
    <property type="match status" value="1"/>
</dbReference>
<dbReference type="Proteomes" id="UP000243876">
    <property type="component" value="Unassembled WGS sequence"/>
</dbReference>
<feature type="compositionally biased region" description="Acidic residues" evidence="8">
    <location>
        <begin position="47"/>
        <end position="68"/>
    </location>
</feature>
<dbReference type="InterPro" id="IPR029225">
    <property type="entry name" value="Nse4_Nse3-bd"/>
</dbReference>
<protein>
    <recommendedName>
        <fullName evidence="7">Non-structural maintenance of chromosomes element 4</fullName>
    </recommendedName>
</protein>
<dbReference type="OrthoDB" id="361242at2759"/>
<dbReference type="InterPro" id="IPR014854">
    <property type="entry name" value="Nse4_C"/>
</dbReference>
<organism evidence="11 12">
    <name type="scientific">Sporidiobolus salmonicolor</name>
    <name type="common">Yeast-like fungus</name>
    <name type="synonym">Sporobolomyces salmonicolor</name>
    <dbReference type="NCBI Taxonomy" id="5005"/>
    <lineage>
        <taxon>Eukaryota</taxon>
        <taxon>Fungi</taxon>
        <taxon>Dikarya</taxon>
        <taxon>Basidiomycota</taxon>
        <taxon>Pucciniomycotina</taxon>
        <taxon>Microbotryomycetes</taxon>
        <taxon>Sporidiobolales</taxon>
        <taxon>Sporidiobolaceae</taxon>
        <taxon>Sporobolomyces</taxon>
    </lineage>
</organism>
<evidence type="ECO:0000259" key="10">
    <source>
        <dbReference type="Pfam" id="PF15412"/>
    </source>
</evidence>
<dbReference type="GO" id="GO:0005634">
    <property type="term" value="C:nucleus"/>
    <property type="evidence" value="ECO:0007669"/>
    <property type="project" value="UniProtKB-SubCell"/>
</dbReference>
<keyword evidence="3 7" id="KW-0227">DNA damage</keyword>
<comment type="function">
    <text evidence="7">Component of the SMC5-SMC6 complex, that promotes sister chromatid alignment after DNA damage and facilitates double-stranded DNA breaks (DSBs) repair via homologous recombination between sister chromatids.</text>
</comment>
<evidence type="ECO:0000256" key="4">
    <source>
        <dbReference type="ARBA" id="ARBA00023172"/>
    </source>
</evidence>
<keyword evidence="6 7" id="KW-0539">Nucleus</keyword>
<evidence type="ECO:0000256" key="7">
    <source>
        <dbReference type="RuleBase" id="RU365071"/>
    </source>
</evidence>
<evidence type="ECO:0000256" key="8">
    <source>
        <dbReference type="SAM" id="MobiDB-lite"/>
    </source>
</evidence>